<protein>
    <submittedName>
        <fullName evidence="1">Uncharacterized protein</fullName>
    </submittedName>
</protein>
<dbReference type="AlphaFoldDB" id="A0A2P9AFE9"/>
<dbReference type="Proteomes" id="UP000245698">
    <property type="component" value="Unassembled WGS sequence"/>
</dbReference>
<accession>A0A2P9AFE9</accession>
<dbReference type="EMBL" id="FUIG01000013">
    <property type="protein sequence ID" value="SJM29844.1"/>
    <property type="molecule type" value="Genomic_DNA"/>
</dbReference>
<evidence type="ECO:0000313" key="1">
    <source>
        <dbReference type="EMBL" id="SJM29844.1"/>
    </source>
</evidence>
<organism evidence="1 2">
    <name type="scientific">Mesorhizobium delmotii</name>
    <dbReference type="NCBI Taxonomy" id="1631247"/>
    <lineage>
        <taxon>Bacteria</taxon>
        <taxon>Pseudomonadati</taxon>
        <taxon>Pseudomonadota</taxon>
        <taxon>Alphaproteobacteria</taxon>
        <taxon>Hyphomicrobiales</taxon>
        <taxon>Phyllobacteriaceae</taxon>
        <taxon>Mesorhizobium</taxon>
    </lineage>
</organism>
<gene>
    <name evidence="1" type="ORF">BQ8482_111774</name>
</gene>
<sequence length="64" mass="7635">MKNMSSEVNIEVLRIVMAPELTKSSYFVFDLFDAIKRIGLMYPSWWRSRKYFRRTRSSNVTIAP</sequence>
<reference evidence="2" key="1">
    <citation type="submission" date="2016-12" db="EMBL/GenBank/DDBJ databases">
        <authorList>
            <person name="Brunel B."/>
        </authorList>
    </citation>
    <scope>NUCLEOTIDE SEQUENCE [LARGE SCALE GENOMIC DNA]</scope>
</reference>
<name>A0A2P9AFE9_9HYPH</name>
<proteinExistence type="predicted"/>
<evidence type="ECO:0000313" key="2">
    <source>
        <dbReference type="Proteomes" id="UP000245698"/>
    </source>
</evidence>
<keyword evidence="2" id="KW-1185">Reference proteome</keyword>